<organism evidence="1">
    <name type="scientific">Hellea balneolensis</name>
    <dbReference type="NCBI Taxonomy" id="287478"/>
    <lineage>
        <taxon>Bacteria</taxon>
        <taxon>Pseudomonadati</taxon>
        <taxon>Pseudomonadota</taxon>
        <taxon>Alphaproteobacteria</taxon>
        <taxon>Maricaulales</taxon>
        <taxon>Robiginitomaculaceae</taxon>
        <taxon>Hellea</taxon>
    </lineage>
</organism>
<accession>A0A7C3GA93</accession>
<dbReference type="AlphaFoldDB" id="A0A7C3GA93"/>
<dbReference type="InterPro" id="IPR038763">
    <property type="entry name" value="DHH_sf"/>
</dbReference>
<proteinExistence type="predicted"/>
<sequence>MVNYDIFNGDADGICALVQLRRDEPRVATLVTGVKRDINLLDRIHAKSGDHVTVLDISMRTNADGLARALKTGAHVFYVDHHNAGDIPRHENLQAVIDTRPSVCTSLLVNKCLNGRFQDWAIVGAFGDNMAASAHKIIQNTTLTAPEVDTLKTFGELLNYNAYGRDMDDLHFPPADLYRCLANYDDPHTCLREEPEILEVLQAGFETDLQYAHTSSQLTDGVFLLDDAAWARRISGTFGNMLARQNPEQAHAVLSHNLEGGYLVSVRAPLNHLKGADTLCMQFDTGGGRASAAGINHLPHDQFETFLEAFSKAF</sequence>
<dbReference type="EMBL" id="DRMN01000095">
    <property type="protein sequence ID" value="HFB54554.1"/>
    <property type="molecule type" value="Genomic_DNA"/>
</dbReference>
<dbReference type="Proteomes" id="UP000886042">
    <property type="component" value="Unassembled WGS sequence"/>
</dbReference>
<evidence type="ECO:0000313" key="1">
    <source>
        <dbReference type="EMBL" id="HFB54554.1"/>
    </source>
</evidence>
<dbReference type="SUPFAM" id="SSF64182">
    <property type="entry name" value="DHH phosphoesterases"/>
    <property type="match status" value="1"/>
</dbReference>
<comment type="caution">
    <text evidence="1">The sequence shown here is derived from an EMBL/GenBank/DDBJ whole genome shotgun (WGS) entry which is preliminary data.</text>
</comment>
<reference evidence="1" key="1">
    <citation type="journal article" date="2020" name="mSystems">
        <title>Genome- and Community-Level Interaction Insights into Carbon Utilization and Element Cycling Functions of Hydrothermarchaeota in Hydrothermal Sediment.</title>
        <authorList>
            <person name="Zhou Z."/>
            <person name="Liu Y."/>
            <person name="Xu W."/>
            <person name="Pan J."/>
            <person name="Luo Z.H."/>
            <person name="Li M."/>
        </authorList>
    </citation>
    <scope>NUCLEOTIDE SEQUENCE [LARGE SCALE GENOMIC DNA]</scope>
    <source>
        <strain evidence="1">HyVt-489</strain>
    </source>
</reference>
<protein>
    <submittedName>
        <fullName evidence="1">DHH family phosphoesterase</fullName>
    </submittedName>
</protein>
<name>A0A7C3GA93_9PROT</name>
<gene>
    <name evidence="1" type="ORF">ENJ46_01405</name>
</gene>